<evidence type="ECO:0000256" key="1">
    <source>
        <dbReference type="SAM" id="MobiDB-lite"/>
    </source>
</evidence>
<dbReference type="AlphaFoldDB" id="A0A2J8AEM9"/>
<evidence type="ECO:0000313" key="3">
    <source>
        <dbReference type="EMBL" id="PNH10962.1"/>
    </source>
</evidence>
<evidence type="ECO:0000256" key="2">
    <source>
        <dbReference type="SAM" id="Phobius"/>
    </source>
</evidence>
<keyword evidence="2" id="KW-0472">Membrane</keyword>
<dbReference type="OrthoDB" id="548789at2759"/>
<reference evidence="3 4" key="1">
    <citation type="journal article" date="2017" name="Mol. Biol. Evol.">
        <title>The 4-celled Tetrabaena socialis nuclear genome reveals the essential components for genetic control of cell number at the origin of multicellularity in the volvocine lineage.</title>
        <authorList>
            <person name="Featherston J."/>
            <person name="Arakaki Y."/>
            <person name="Hanschen E.R."/>
            <person name="Ferris P.J."/>
            <person name="Michod R.E."/>
            <person name="Olson B.J.S.C."/>
            <person name="Nozaki H."/>
            <person name="Durand P.M."/>
        </authorList>
    </citation>
    <scope>NUCLEOTIDE SEQUENCE [LARGE SCALE GENOMIC DNA]</scope>
    <source>
        <strain evidence="3 4">NIES-571</strain>
    </source>
</reference>
<feature type="region of interest" description="Disordered" evidence="1">
    <location>
        <begin position="198"/>
        <end position="235"/>
    </location>
</feature>
<feature type="transmembrane region" description="Helical" evidence="2">
    <location>
        <begin position="166"/>
        <end position="187"/>
    </location>
</feature>
<gene>
    <name evidence="3" type="ORF">TSOC_002260</name>
</gene>
<proteinExistence type="predicted"/>
<protein>
    <submittedName>
        <fullName evidence="3">Uncharacterized protein</fullName>
    </submittedName>
</protein>
<name>A0A2J8AEM9_9CHLO</name>
<feature type="compositionally biased region" description="Gly residues" evidence="1">
    <location>
        <begin position="123"/>
        <end position="140"/>
    </location>
</feature>
<dbReference type="Proteomes" id="UP000236333">
    <property type="component" value="Unassembled WGS sequence"/>
</dbReference>
<keyword evidence="2" id="KW-1133">Transmembrane helix</keyword>
<feature type="transmembrane region" description="Helical" evidence="2">
    <location>
        <begin position="369"/>
        <end position="388"/>
    </location>
</feature>
<keyword evidence="4" id="KW-1185">Reference proteome</keyword>
<dbReference type="EMBL" id="PGGS01000042">
    <property type="protein sequence ID" value="PNH10962.1"/>
    <property type="molecule type" value="Genomic_DNA"/>
</dbReference>
<accession>A0A2J8AEM9</accession>
<keyword evidence="2" id="KW-0812">Transmembrane</keyword>
<feature type="compositionally biased region" description="Acidic residues" evidence="1">
    <location>
        <begin position="214"/>
        <end position="225"/>
    </location>
</feature>
<sequence>MSTARSVAVAVACTCPLPSPPAPPARRPARCSAAQQPGWGCVGEATRTLTRHRAPITRPGRRAPTSARAAGEAGPSGRKGAEPPIIQPSIVIPPPSTGSQYDRNRLLDTALGGSTDYSADAGRTGGSGSGGKGVGGGGGRRGGGADNVFSGGGFFGDRRFGLLPRVLMLIQMLAWSVVLYMLVDLVVGTSRRVAGKVWNGRHRGQQQQQHSEAGEGEAVAEEGAGEEAAAVAGAEAGAGEVEGAADAAGPLAEGAGVGTAGASAHAADVFSWYPAPVAAPAVSESMSAAAAADVFSWYPPPVAPAAAAPLAEGAGAEASYADVFSAYPPAVPEQAQQQPAVAPVLPAPQQRQQQRAPFARYEGARPLEYPTLAVYVMILGSVGFFSMLG</sequence>
<organism evidence="3 4">
    <name type="scientific">Tetrabaena socialis</name>
    <dbReference type="NCBI Taxonomy" id="47790"/>
    <lineage>
        <taxon>Eukaryota</taxon>
        <taxon>Viridiplantae</taxon>
        <taxon>Chlorophyta</taxon>
        <taxon>core chlorophytes</taxon>
        <taxon>Chlorophyceae</taxon>
        <taxon>CS clade</taxon>
        <taxon>Chlamydomonadales</taxon>
        <taxon>Tetrabaenaceae</taxon>
        <taxon>Tetrabaena</taxon>
    </lineage>
</organism>
<comment type="caution">
    <text evidence="3">The sequence shown here is derived from an EMBL/GenBank/DDBJ whole genome shotgun (WGS) entry which is preliminary data.</text>
</comment>
<feature type="region of interest" description="Disordered" evidence="1">
    <location>
        <begin position="116"/>
        <end position="140"/>
    </location>
</feature>
<feature type="region of interest" description="Disordered" evidence="1">
    <location>
        <begin position="56"/>
        <end position="103"/>
    </location>
</feature>
<evidence type="ECO:0000313" key="4">
    <source>
        <dbReference type="Proteomes" id="UP000236333"/>
    </source>
</evidence>
<feature type="compositionally biased region" description="Low complexity" evidence="1">
    <location>
        <begin position="226"/>
        <end position="235"/>
    </location>
</feature>